<feature type="region of interest" description="Disordered" evidence="1">
    <location>
        <begin position="150"/>
        <end position="170"/>
    </location>
</feature>
<name>A0A848DQH7_9PSEU</name>
<evidence type="ECO:0000256" key="1">
    <source>
        <dbReference type="SAM" id="MobiDB-lite"/>
    </source>
</evidence>
<feature type="non-terminal residue" evidence="2">
    <location>
        <position position="1"/>
    </location>
</feature>
<sequence>RDGIWFLSLEVASAVMLAARYAVGAPYHLGDLSVSEHGGTVVYAGARRGGEPSYHLVIRPGERIQPSDRDIWLTSRWRGYTGRFGLLFETPVEHEPWPLSSGTIEQFSETLTSSAGLPAPRGEPVVHYSEGVRNVRLGASRPLLRERADSAAAMGDPTRHGAGHAQGTSG</sequence>
<dbReference type="Proteomes" id="UP000586918">
    <property type="component" value="Unassembled WGS sequence"/>
</dbReference>
<organism evidence="2 3">
    <name type="scientific">Pseudonocardia bannensis</name>
    <dbReference type="NCBI Taxonomy" id="630973"/>
    <lineage>
        <taxon>Bacteria</taxon>
        <taxon>Bacillati</taxon>
        <taxon>Actinomycetota</taxon>
        <taxon>Actinomycetes</taxon>
        <taxon>Pseudonocardiales</taxon>
        <taxon>Pseudonocardiaceae</taxon>
        <taxon>Pseudonocardia</taxon>
    </lineage>
</organism>
<gene>
    <name evidence="2" type="ORF">HF519_26690</name>
</gene>
<dbReference type="PANTHER" id="PTHR39186:SF1">
    <property type="entry name" value="DUF2071 DOMAIN-CONTAINING PROTEIN"/>
    <property type="match status" value="1"/>
</dbReference>
<dbReference type="EMBL" id="JAAXKZ010000154">
    <property type="protein sequence ID" value="NMH95087.1"/>
    <property type="molecule type" value="Genomic_DNA"/>
</dbReference>
<dbReference type="InterPro" id="IPR018644">
    <property type="entry name" value="DUF2071"/>
</dbReference>
<comment type="caution">
    <text evidence="2">The sequence shown here is derived from an EMBL/GenBank/DDBJ whole genome shotgun (WGS) entry which is preliminary data.</text>
</comment>
<protein>
    <submittedName>
        <fullName evidence="2">DUF2071 domain-containing protein</fullName>
    </submittedName>
</protein>
<dbReference type="AlphaFoldDB" id="A0A848DQH7"/>
<evidence type="ECO:0000313" key="2">
    <source>
        <dbReference type="EMBL" id="NMH95087.1"/>
    </source>
</evidence>
<proteinExistence type="predicted"/>
<evidence type="ECO:0000313" key="3">
    <source>
        <dbReference type="Proteomes" id="UP000586918"/>
    </source>
</evidence>
<accession>A0A848DQH7</accession>
<keyword evidence="3" id="KW-1185">Reference proteome</keyword>
<dbReference type="Pfam" id="PF09844">
    <property type="entry name" value="DUF2071"/>
    <property type="match status" value="1"/>
</dbReference>
<reference evidence="2 3" key="1">
    <citation type="submission" date="2020-04" db="EMBL/GenBank/DDBJ databases">
        <authorList>
            <person name="Klaysubun C."/>
            <person name="Duangmal K."/>
            <person name="Lipun K."/>
        </authorList>
    </citation>
    <scope>NUCLEOTIDE SEQUENCE [LARGE SCALE GENOMIC DNA]</scope>
    <source>
        <strain evidence="2 3">DSM 45300</strain>
    </source>
</reference>
<dbReference type="RefSeq" id="WP_211170630.1">
    <property type="nucleotide sequence ID" value="NZ_JAAXKZ010000154.1"/>
</dbReference>
<dbReference type="PANTHER" id="PTHR39186">
    <property type="entry name" value="DUF2071 FAMILY PROTEIN"/>
    <property type="match status" value="1"/>
</dbReference>